<dbReference type="InterPro" id="IPR048000">
    <property type="entry name" value="TnsA-like"/>
</dbReference>
<dbReference type="NCBIfam" id="NF033179">
    <property type="entry name" value="TnsA_like_Actin"/>
    <property type="match status" value="1"/>
</dbReference>
<dbReference type="EMBL" id="CP083974">
    <property type="protein sequence ID" value="UZF47628.1"/>
    <property type="molecule type" value="Genomic_DNA"/>
</dbReference>
<reference evidence="1 2" key="1">
    <citation type="journal article" date="2021" name="Front. Microbiol.">
        <title>Bacterial Transformation of Aromatic Monomers in Softwood Black Liquor.</title>
        <authorList>
            <person name="Navas L.E."/>
            <person name="Dexter G."/>
            <person name="Liu J."/>
            <person name="Levy-Booth D."/>
            <person name="Cho M."/>
            <person name="Jang S.K."/>
            <person name="Mansfield S.D."/>
            <person name="Renneckar S."/>
            <person name="Mohn W.W."/>
            <person name="Eltis L.D."/>
        </authorList>
    </citation>
    <scope>NUCLEOTIDE SEQUENCE [LARGE SCALE GENOMIC DNA]</scope>
    <source>
        <strain evidence="1 2">GD02</strain>
    </source>
</reference>
<dbReference type="AlphaFoldDB" id="A0AA46X055"/>
<evidence type="ECO:0000313" key="1">
    <source>
        <dbReference type="EMBL" id="UZF47628.1"/>
    </source>
</evidence>
<dbReference type="RefSeq" id="WP_229582158.1">
    <property type="nucleotide sequence ID" value="NZ_CP083974.1"/>
</dbReference>
<evidence type="ECO:0000313" key="2">
    <source>
        <dbReference type="Proteomes" id="UP001162740"/>
    </source>
</evidence>
<name>A0AA46X055_RHORH</name>
<organism evidence="1 2">
    <name type="scientific">Rhodococcus rhodochrous</name>
    <dbReference type="NCBI Taxonomy" id="1829"/>
    <lineage>
        <taxon>Bacteria</taxon>
        <taxon>Bacillati</taxon>
        <taxon>Actinomycetota</taxon>
        <taxon>Actinomycetes</taxon>
        <taxon>Mycobacteriales</taxon>
        <taxon>Nocardiaceae</taxon>
        <taxon>Rhodococcus</taxon>
    </lineage>
</organism>
<keyword evidence="1" id="KW-0540">Nuclease</keyword>
<dbReference type="GO" id="GO:0004519">
    <property type="term" value="F:endonuclease activity"/>
    <property type="evidence" value="ECO:0007669"/>
    <property type="project" value="UniProtKB-KW"/>
</dbReference>
<protein>
    <submittedName>
        <fullName evidence="1">TnsA-like heteromeric transposase endonuclease subunit</fullName>
    </submittedName>
</protein>
<keyword evidence="1" id="KW-0255">Endonuclease</keyword>
<keyword evidence="1" id="KW-0378">Hydrolase</keyword>
<gene>
    <name evidence="1" type="ORF">KUM34_013905</name>
</gene>
<dbReference type="Proteomes" id="UP001162740">
    <property type="component" value="Chromosome"/>
</dbReference>
<proteinExistence type="predicted"/>
<accession>A0AA46X055</accession>
<sequence>MIQGLPVRKVRSHPRRRHYAGMFWSATNRGHVLYESRLELDRLWLADYAPEVVGIAAQPMWLCGPDGNDMRRHVPDLLLQRTDSGFTVVDVKPAEFARRDEVAQVFAWTERVCASRGWSYEVWSGADPVVLANVRTIGAARRFGWVASGSLSAMATTTARVGMTLDEVSASAKNPGGRLAVLAMLWSGILSVDLLVPLSGQSVLTAVRNAP</sequence>